<organism evidence="11 12">
    <name type="scientific">Alternaria alternata</name>
    <name type="common">Alternaria rot fungus</name>
    <name type="synonym">Torula alternata</name>
    <dbReference type="NCBI Taxonomy" id="5599"/>
    <lineage>
        <taxon>Eukaryota</taxon>
        <taxon>Fungi</taxon>
        <taxon>Dikarya</taxon>
        <taxon>Ascomycota</taxon>
        <taxon>Pezizomycotina</taxon>
        <taxon>Dothideomycetes</taxon>
        <taxon>Pleosporomycetidae</taxon>
        <taxon>Pleosporales</taxon>
        <taxon>Pleosporineae</taxon>
        <taxon>Pleosporaceae</taxon>
        <taxon>Alternaria</taxon>
        <taxon>Alternaria sect. Alternaria</taxon>
        <taxon>Alternaria alternata complex</taxon>
    </lineage>
</organism>
<evidence type="ECO:0000256" key="1">
    <source>
        <dbReference type="ARBA" id="ARBA00004123"/>
    </source>
</evidence>
<dbReference type="InterPro" id="IPR051059">
    <property type="entry name" value="VerF-like"/>
</dbReference>
<dbReference type="InterPro" id="IPR007219">
    <property type="entry name" value="XnlR_reg_dom"/>
</dbReference>
<dbReference type="GO" id="GO:0000785">
    <property type="term" value="C:chromatin"/>
    <property type="evidence" value="ECO:0007669"/>
    <property type="project" value="TreeGrafter"/>
</dbReference>
<dbReference type="CDD" id="cd00067">
    <property type="entry name" value="GAL4"/>
    <property type="match status" value="1"/>
</dbReference>
<dbReference type="RefSeq" id="XP_018383271.1">
    <property type="nucleotide sequence ID" value="XM_018529872.1"/>
</dbReference>
<dbReference type="Gene3D" id="4.10.240.10">
    <property type="entry name" value="Zn(2)-C6 fungal-type DNA-binding domain"/>
    <property type="match status" value="1"/>
</dbReference>
<evidence type="ECO:0000256" key="8">
    <source>
        <dbReference type="SAM" id="MobiDB-lite"/>
    </source>
</evidence>
<dbReference type="PANTHER" id="PTHR40626">
    <property type="entry name" value="MIP31509P"/>
    <property type="match status" value="1"/>
</dbReference>
<dbReference type="Gene3D" id="3.30.160.60">
    <property type="entry name" value="Classic Zinc Finger"/>
    <property type="match status" value="1"/>
</dbReference>
<feature type="region of interest" description="Disordered" evidence="8">
    <location>
        <begin position="118"/>
        <end position="145"/>
    </location>
</feature>
<evidence type="ECO:0000256" key="3">
    <source>
        <dbReference type="ARBA" id="ARBA00022737"/>
    </source>
</evidence>
<dbReference type="Pfam" id="PF00172">
    <property type="entry name" value="Zn_clus"/>
    <property type="match status" value="1"/>
</dbReference>
<dbReference type="PROSITE" id="PS50048">
    <property type="entry name" value="ZN2_CY6_FUNGAL_2"/>
    <property type="match status" value="1"/>
</dbReference>
<feature type="domain" description="Zn(2)-C6 fungal-type" evidence="9">
    <location>
        <begin position="83"/>
        <end position="112"/>
    </location>
</feature>
<gene>
    <name evidence="11" type="ORF">CC77DRAFT_1097073</name>
</gene>
<protein>
    <recommendedName>
        <fullName evidence="13">Zn(2)-C6 fungal-type domain-containing protein</fullName>
    </recommendedName>
</protein>
<dbReference type="GeneID" id="29115466"/>
<dbReference type="SUPFAM" id="SSF57701">
    <property type="entry name" value="Zn2/Cys6 DNA-binding domain"/>
    <property type="match status" value="1"/>
</dbReference>
<dbReference type="SMART" id="SM00066">
    <property type="entry name" value="GAL4"/>
    <property type="match status" value="1"/>
</dbReference>
<evidence type="ECO:0000259" key="9">
    <source>
        <dbReference type="PROSITE" id="PS50048"/>
    </source>
</evidence>
<dbReference type="PANTHER" id="PTHR40626:SF1">
    <property type="entry name" value="TRANSCRIPTION FACTOR WITH C2H2 AND ZN(2)-CYS(6) DNA BINDING DOMAIN (EUROFUNG)"/>
    <property type="match status" value="1"/>
</dbReference>
<dbReference type="SUPFAM" id="SSF57667">
    <property type="entry name" value="beta-beta-alpha zinc fingers"/>
    <property type="match status" value="1"/>
</dbReference>
<evidence type="ECO:0000256" key="6">
    <source>
        <dbReference type="ARBA" id="ARBA00023242"/>
    </source>
</evidence>
<dbReference type="VEuPathDB" id="FungiDB:CC77DRAFT_1097073"/>
<comment type="subcellular location">
    <subcellularLocation>
        <location evidence="1">Nucleus</location>
    </subcellularLocation>
</comment>
<keyword evidence="4 7" id="KW-0863">Zinc-finger</keyword>
<dbReference type="CDD" id="cd12148">
    <property type="entry name" value="fungal_TF_MHR"/>
    <property type="match status" value="1"/>
</dbReference>
<dbReference type="InterPro" id="IPR013087">
    <property type="entry name" value="Znf_C2H2_type"/>
</dbReference>
<keyword evidence="2" id="KW-0479">Metal-binding</keyword>
<evidence type="ECO:0000313" key="12">
    <source>
        <dbReference type="Proteomes" id="UP000077248"/>
    </source>
</evidence>
<dbReference type="PROSITE" id="PS00028">
    <property type="entry name" value="ZINC_FINGER_C2H2_1"/>
    <property type="match status" value="1"/>
</dbReference>
<keyword evidence="6" id="KW-0539">Nucleus</keyword>
<dbReference type="GO" id="GO:0005634">
    <property type="term" value="C:nucleus"/>
    <property type="evidence" value="ECO:0007669"/>
    <property type="project" value="UniProtKB-SubCell"/>
</dbReference>
<dbReference type="InterPro" id="IPR036236">
    <property type="entry name" value="Znf_C2H2_sf"/>
</dbReference>
<sequence>MPSPRTSTVSGKHRCTICNKTYSTNSHLRRHEATHYGRQDLTCPSCQAQFSRRDLARRHMQNCSARDHEIILPTLKRGRKRHSCDRCSKRKLSCDTKMPCARCRSSGAVCTYERVDHASSPATPRSDVDARSSHSQAADAGPISNGQRGGISIEFLLNFTNPSGYRPSAVIAAEAAELDDVDGEARAQLDPTDQQMANDQMFFDFADVPSVFFGFPFLMERDAEYPSPMISDSLTPELEDAYALEVRIRELIHELSAQYSSMLERNDAIQMAFDLQFAESVFTVGNVRHFVWAFFRYFHFSFPILHKPTFDLQTASLPLLLTLILFGSMSSNDSDSSIAVRRFSYIAEAYIFDKLISQQKLQTPQSAFVNNEELELIQASLLFLVFLNNVNDLATRRRIRLQRMPSVNAAVRASGLFAHRRRPFITAQGTYDWRGFIADEMRLRVGMWTCIFETTISIFFNTPPQIATAEMTGSMPCDEDLFRAESAADFERVASLGRPNQQAYTLPELMSRLLLAPPEENENKENHVSATVMLILICALMSAIMSARMNLLASMTTEPMLRATDRWKRLWDSMSHDSEGRLLPHIGFEKHAAEYWWLTRTMLRVIQSGDQSCRYLQLVPCDSGQILHDFIRKYKDFAG</sequence>
<dbReference type="Pfam" id="PF04082">
    <property type="entry name" value="Fungal_trans"/>
    <property type="match status" value="1"/>
</dbReference>
<dbReference type="Proteomes" id="UP000077248">
    <property type="component" value="Unassembled WGS sequence"/>
</dbReference>
<evidence type="ECO:0000313" key="11">
    <source>
        <dbReference type="EMBL" id="OAG17850.1"/>
    </source>
</evidence>
<feature type="domain" description="C2H2-type" evidence="10">
    <location>
        <begin position="13"/>
        <end position="40"/>
    </location>
</feature>
<dbReference type="GO" id="GO:0000981">
    <property type="term" value="F:DNA-binding transcription factor activity, RNA polymerase II-specific"/>
    <property type="evidence" value="ECO:0007669"/>
    <property type="project" value="InterPro"/>
</dbReference>
<dbReference type="InterPro" id="IPR001138">
    <property type="entry name" value="Zn2Cys6_DnaBD"/>
</dbReference>
<evidence type="ECO:0008006" key="13">
    <source>
        <dbReference type="Google" id="ProtNLM"/>
    </source>
</evidence>
<dbReference type="PROSITE" id="PS00463">
    <property type="entry name" value="ZN2_CY6_FUNGAL_1"/>
    <property type="match status" value="1"/>
</dbReference>
<dbReference type="SMART" id="SM00355">
    <property type="entry name" value="ZnF_C2H2"/>
    <property type="match status" value="2"/>
</dbReference>
<keyword evidence="12" id="KW-1185">Reference proteome</keyword>
<keyword evidence="5" id="KW-0862">Zinc</keyword>
<keyword evidence="3" id="KW-0677">Repeat</keyword>
<dbReference type="GO" id="GO:0006351">
    <property type="term" value="P:DNA-templated transcription"/>
    <property type="evidence" value="ECO:0007669"/>
    <property type="project" value="InterPro"/>
</dbReference>
<evidence type="ECO:0000256" key="7">
    <source>
        <dbReference type="PROSITE-ProRule" id="PRU00042"/>
    </source>
</evidence>
<evidence type="ECO:0000256" key="5">
    <source>
        <dbReference type="ARBA" id="ARBA00022833"/>
    </source>
</evidence>
<evidence type="ECO:0000256" key="4">
    <source>
        <dbReference type="ARBA" id="ARBA00022771"/>
    </source>
</evidence>
<accession>A0A177DFB5</accession>
<name>A0A177DFB5_ALTAL</name>
<dbReference type="KEGG" id="aalt:CC77DRAFT_1097073"/>
<dbReference type="GO" id="GO:0000978">
    <property type="term" value="F:RNA polymerase II cis-regulatory region sequence-specific DNA binding"/>
    <property type="evidence" value="ECO:0007669"/>
    <property type="project" value="InterPro"/>
</dbReference>
<dbReference type="InterPro" id="IPR036864">
    <property type="entry name" value="Zn2-C6_fun-type_DNA-bd_sf"/>
</dbReference>
<reference evidence="11 12" key="1">
    <citation type="submission" date="2016-05" db="EMBL/GenBank/DDBJ databases">
        <title>Comparative analysis of secretome profiles of manganese(II)-oxidizing ascomycete fungi.</title>
        <authorList>
            <consortium name="DOE Joint Genome Institute"/>
            <person name="Zeiner C.A."/>
            <person name="Purvine S.O."/>
            <person name="Zink E.M."/>
            <person name="Wu S."/>
            <person name="Pasa-Tolic L."/>
            <person name="Chaput D.L."/>
            <person name="Haridas S."/>
            <person name="Grigoriev I.V."/>
            <person name="Santelli C.M."/>
            <person name="Hansel C.M."/>
        </authorList>
    </citation>
    <scope>NUCLEOTIDE SEQUENCE [LARGE SCALE GENOMIC DNA]</scope>
    <source>
        <strain evidence="11 12">SRC1lrK2f</strain>
    </source>
</reference>
<dbReference type="AlphaFoldDB" id="A0A177DFB5"/>
<evidence type="ECO:0000256" key="2">
    <source>
        <dbReference type="ARBA" id="ARBA00022723"/>
    </source>
</evidence>
<dbReference type="PROSITE" id="PS50157">
    <property type="entry name" value="ZINC_FINGER_C2H2_2"/>
    <property type="match status" value="1"/>
</dbReference>
<evidence type="ECO:0000259" key="10">
    <source>
        <dbReference type="PROSITE" id="PS50157"/>
    </source>
</evidence>
<dbReference type="EMBL" id="KV441485">
    <property type="protein sequence ID" value="OAG17850.1"/>
    <property type="molecule type" value="Genomic_DNA"/>
</dbReference>
<proteinExistence type="predicted"/>
<dbReference type="GO" id="GO:0008270">
    <property type="term" value="F:zinc ion binding"/>
    <property type="evidence" value="ECO:0007669"/>
    <property type="project" value="UniProtKB-KW"/>
</dbReference>